<evidence type="ECO:0000313" key="2">
    <source>
        <dbReference type="Proteomes" id="UP000265520"/>
    </source>
</evidence>
<comment type="caution">
    <text evidence="1">The sequence shown here is derived from an EMBL/GenBank/DDBJ whole genome shotgun (WGS) entry which is preliminary data.</text>
</comment>
<feature type="non-terminal residue" evidence="1">
    <location>
        <position position="1"/>
    </location>
</feature>
<sequence length="45" mass="4820">QKDVAAGEVPVAFVVRSNGLDLTEEAVKEFIAKQVTLCIAIYAIV</sequence>
<dbReference type="EMBL" id="LXQA011398774">
    <property type="protein sequence ID" value="MCI95869.1"/>
    <property type="molecule type" value="Genomic_DNA"/>
</dbReference>
<reference evidence="1 2" key="1">
    <citation type="journal article" date="2018" name="Front. Plant Sci.">
        <title>Red Clover (Trifolium pratense) and Zigzag Clover (T. medium) - A Picture of Genomic Similarities and Differences.</title>
        <authorList>
            <person name="Dluhosova J."/>
            <person name="Istvanek J."/>
            <person name="Nedelnik J."/>
            <person name="Repkova J."/>
        </authorList>
    </citation>
    <scope>NUCLEOTIDE SEQUENCE [LARGE SCALE GENOMIC DNA]</scope>
    <source>
        <strain evidence="2">cv. 10/8</strain>
        <tissue evidence="1">Leaf</tissue>
    </source>
</reference>
<evidence type="ECO:0000313" key="1">
    <source>
        <dbReference type="EMBL" id="MCI95869.1"/>
    </source>
</evidence>
<dbReference type="Proteomes" id="UP000265520">
    <property type="component" value="Unassembled WGS sequence"/>
</dbReference>
<accession>A0A392W7X8</accession>
<dbReference type="GO" id="GO:0016874">
    <property type="term" value="F:ligase activity"/>
    <property type="evidence" value="ECO:0007669"/>
    <property type="project" value="UniProtKB-KW"/>
</dbReference>
<proteinExistence type="predicted"/>
<protein>
    <submittedName>
        <fullName evidence="1">4-coumarate-CoA ligase 2</fullName>
    </submittedName>
</protein>
<keyword evidence="2" id="KW-1185">Reference proteome</keyword>
<keyword evidence="1" id="KW-0436">Ligase</keyword>
<name>A0A392W7X8_9FABA</name>
<dbReference type="AlphaFoldDB" id="A0A392W7X8"/>
<organism evidence="1 2">
    <name type="scientific">Trifolium medium</name>
    <dbReference type="NCBI Taxonomy" id="97028"/>
    <lineage>
        <taxon>Eukaryota</taxon>
        <taxon>Viridiplantae</taxon>
        <taxon>Streptophyta</taxon>
        <taxon>Embryophyta</taxon>
        <taxon>Tracheophyta</taxon>
        <taxon>Spermatophyta</taxon>
        <taxon>Magnoliopsida</taxon>
        <taxon>eudicotyledons</taxon>
        <taxon>Gunneridae</taxon>
        <taxon>Pentapetalae</taxon>
        <taxon>rosids</taxon>
        <taxon>fabids</taxon>
        <taxon>Fabales</taxon>
        <taxon>Fabaceae</taxon>
        <taxon>Papilionoideae</taxon>
        <taxon>50 kb inversion clade</taxon>
        <taxon>NPAAA clade</taxon>
        <taxon>Hologalegina</taxon>
        <taxon>IRL clade</taxon>
        <taxon>Trifolieae</taxon>
        <taxon>Trifolium</taxon>
    </lineage>
</organism>